<feature type="region of interest" description="Disordered" evidence="1">
    <location>
        <begin position="246"/>
        <end position="266"/>
    </location>
</feature>
<dbReference type="Proteomes" id="UP001360560">
    <property type="component" value="Unassembled WGS sequence"/>
</dbReference>
<name>A0AAV5QNU8_9ASCO</name>
<evidence type="ECO:0000313" key="2">
    <source>
        <dbReference type="EMBL" id="GMM36595.1"/>
    </source>
</evidence>
<accession>A0AAV5QNU8</accession>
<gene>
    <name evidence="2" type="ORF">DASC09_039200</name>
</gene>
<dbReference type="EMBL" id="BTFZ01000011">
    <property type="protein sequence ID" value="GMM36595.1"/>
    <property type="molecule type" value="Genomic_DNA"/>
</dbReference>
<dbReference type="AlphaFoldDB" id="A0AAV5QNU8"/>
<sequence length="309" mass="35078">MSESKKHVTFNNLAAVFEFNKDTPPIVVNRIGSNSRAIRYPKSRAIKKAAVAHPLMSYPQMFLPMMNQYQYQYFLALRAQQALKTQQALQAQQSLQYQKTGGHMYMLPMTFNSRSQLNQAPINPFTQSYKCCNSYNNKNINKLAQKTGYHTNPLIQDILGDGSENEHQKCDDRASLINDEEHADESLTLNDEDLKYFNDIPGDAKEVYDEIATSGKQETHPIITSPLSPMVNKNTTSSYLLSSKLAQPSGEPLHSGGKRSQITHSASVPRSFYSKIPATHDANPSRYQDLYEYKFNNVNEPLRKKRRAC</sequence>
<organism evidence="2 3">
    <name type="scientific">Saccharomycopsis crataegensis</name>
    <dbReference type="NCBI Taxonomy" id="43959"/>
    <lineage>
        <taxon>Eukaryota</taxon>
        <taxon>Fungi</taxon>
        <taxon>Dikarya</taxon>
        <taxon>Ascomycota</taxon>
        <taxon>Saccharomycotina</taxon>
        <taxon>Saccharomycetes</taxon>
        <taxon>Saccharomycopsidaceae</taxon>
        <taxon>Saccharomycopsis</taxon>
    </lineage>
</organism>
<proteinExistence type="predicted"/>
<keyword evidence="3" id="KW-1185">Reference proteome</keyword>
<dbReference type="RefSeq" id="XP_064853591.1">
    <property type="nucleotide sequence ID" value="XM_064997519.1"/>
</dbReference>
<comment type="caution">
    <text evidence="2">The sequence shown here is derived from an EMBL/GenBank/DDBJ whole genome shotgun (WGS) entry which is preliminary data.</text>
</comment>
<reference evidence="2 3" key="1">
    <citation type="journal article" date="2023" name="Elife">
        <title>Identification of key yeast species and microbe-microbe interactions impacting larval growth of Drosophila in the wild.</title>
        <authorList>
            <person name="Mure A."/>
            <person name="Sugiura Y."/>
            <person name="Maeda R."/>
            <person name="Honda K."/>
            <person name="Sakurai N."/>
            <person name="Takahashi Y."/>
            <person name="Watada M."/>
            <person name="Katoh T."/>
            <person name="Gotoh A."/>
            <person name="Gotoh Y."/>
            <person name="Taniguchi I."/>
            <person name="Nakamura K."/>
            <person name="Hayashi T."/>
            <person name="Katayama T."/>
            <person name="Uemura T."/>
            <person name="Hattori Y."/>
        </authorList>
    </citation>
    <scope>NUCLEOTIDE SEQUENCE [LARGE SCALE GENOMIC DNA]</scope>
    <source>
        <strain evidence="2 3">SC-9</strain>
    </source>
</reference>
<dbReference type="GeneID" id="90074570"/>
<protein>
    <submittedName>
        <fullName evidence="2">Uncharacterized protein</fullName>
    </submittedName>
</protein>
<evidence type="ECO:0000256" key="1">
    <source>
        <dbReference type="SAM" id="MobiDB-lite"/>
    </source>
</evidence>
<evidence type="ECO:0000313" key="3">
    <source>
        <dbReference type="Proteomes" id="UP001360560"/>
    </source>
</evidence>